<evidence type="ECO:0000256" key="8">
    <source>
        <dbReference type="SAM" id="MobiDB-lite"/>
    </source>
</evidence>
<evidence type="ECO:0000256" key="7">
    <source>
        <dbReference type="ARBA" id="ARBA00037973"/>
    </source>
</evidence>
<protein>
    <recommendedName>
        <fullName evidence="9">AP2/ERF domain-containing protein</fullName>
    </recommendedName>
</protein>
<sequence>MMLDLNMAGEPSDFAEKPRSKGCGSDSATSDSSILNAEAGGNPADEDSSTARPTAGAALQFRILRSSASAELENEAEDENCGSPESAVVTKQLFPLSAVSEWPQALQSASSSNRSQWIDLPFCHSDAQPEIKVFAQQPQPPQQQQVKKSRRGPRSRSSQYRGVTFYRRTGRWESHIWLGPFLLHLIDLVIYSELHNTYDRAAIKFRGVDADINFNLSDYEEDMKQMRNLTKEEFVHILRRQSTGFSRGSSKYRGVTLHKCGRWEARMGQFLGKKYIYLGLFDSEIEAARAYDKAAIKCNGREAVTNFDPNTYEGELLADVDVEGNEVDLSLRISQPIIQSPKRDHESVGIQFQYGSLETSETKKSKASSPATLRSKNHRFVDSSFQQASQPHNTVMLPEHPYSRTALGPAIFTASEERAIEKRPEAPGAQSLPIWARMTHGRNTNIAPLLPLFSSAASSGFSTPTVTAMLATPRSSNAHFHLNPASSLNFFKS</sequence>
<organism evidence="10">
    <name type="scientific">Ananas comosus var. bracteatus</name>
    <name type="common">red pineapple</name>
    <dbReference type="NCBI Taxonomy" id="296719"/>
    <lineage>
        <taxon>Eukaryota</taxon>
        <taxon>Viridiplantae</taxon>
        <taxon>Streptophyta</taxon>
        <taxon>Embryophyta</taxon>
        <taxon>Tracheophyta</taxon>
        <taxon>Spermatophyta</taxon>
        <taxon>Magnoliopsida</taxon>
        <taxon>Liliopsida</taxon>
        <taxon>Poales</taxon>
        <taxon>Bromeliaceae</taxon>
        <taxon>Bromelioideae</taxon>
        <taxon>Ananas</taxon>
    </lineage>
</organism>
<feature type="region of interest" description="Disordered" evidence="8">
    <location>
        <begin position="135"/>
        <end position="160"/>
    </location>
</feature>
<keyword evidence="3" id="KW-0805">Transcription regulation</keyword>
<keyword evidence="6" id="KW-0539">Nucleus</keyword>
<evidence type="ECO:0000256" key="6">
    <source>
        <dbReference type="ARBA" id="ARBA00023242"/>
    </source>
</evidence>
<dbReference type="GO" id="GO:0003677">
    <property type="term" value="F:DNA binding"/>
    <property type="evidence" value="ECO:0007669"/>
    <property type="project" value="UniProtKB-KW"/>
</dbReference>
<feature type="domain" description="AP2/ERF" evidence="9">
    <location>
        <begin position="159"/>
        <end position="215"/>
    </location>
</feature>
<feature type="domain" description="AP2/ERF" evidence="9">
    <location>
        <begin position="251"/>
        <end position="308"/>
    </location>
</feature>
<gene>
    <name evidence="10" type="ORF">CB5_LOCUS11987</name>
</gene>
<evidence type="ECO:0000256" key="4">
    <source>
        <dbReference type="ARBA" id="ARBA00023125"/>
    </source>
</evidence>
<dbReference type="PROSITE" id="PS51032">
    <property type="entry name" value="AP2_ERF"/>
    <property type="match status" value="2"/>
</dbReference>
<dbReference type="CDD" id="cd00018">
    <property type="entry name" value="AP2"/>
    <property type="match status" value="1"/>
</dbReference>
<accession>A0A6V7PE05</accession>
<dbReference type="Gene3D" id="3.30.730.10">
    <property type="entry name" value="AP2/ERF domain"/>
    <property type="match status" value="2"/>
</dbReference>
<keyword evidence="5" id="KW-0804">Transcription</keyword>
<dbReference type="SUPFAM" id="SSF54171">
    <property type="entry name" value="DNA-binding domain"/>
    <property type="match status" value="1"/>
</dbReference>
<dbReference type="AlphaFoldDB" id="A0A6V7PE05"/>
<dbReference type="SMART" id="SM00380">
    <property type="entry name" value="AP2"/>
    <property type="match status" value="2"/>
</dbReference>
<dbReference type="GO" id="GO:0005634">
    <property type="term" value="C:nucleus"/>
    <property type="evidence" value="ECO:0007669"/>
    <property type="project" value="UniProtKB-SubCell"/>
</dbReference>
<dbReference type="InterPro" id="IPR036955">
    <property type="entry name" value="AP2/ERF_dom_sf"/>
</dbReference>
<feature type="region of interest" description="Disordered" evidence="8">
    <location>
        <begin position="1"/>
        <end position="57"/>
    </location>
</feature>
<comment type="subcellular location">
    <subcellularLocation>
        <location evidence="1">Nucleus</location>
    </subcellularLocation>
</comment>
<dbReference type="InterPro" id="IPR016177">
    <property type="entry name" value="DNA-bd_dom_sf"/>
</dbReference>
<reference evidence="10" key="1">
    <citation type="submission" date="2020-07" db="EMBL/GenBank/DDBJ databases">
        <authorList>
            <person name="Lin J."/>
        </authorList>
    </citation>
    <scope>NUCLEOTIDE SEQUENCE</scope>
</reference>
<dbReference type="InterPro" id="IPR001471">
    <property type="entry name" value="AP2/ERF_dom"/>
</dbReference>
<keyword evidence="4" id="KW-0238">DNA-binding</keyword>
<comment type="similarity">
    <text evidence="7">Belongs to the AP2/ERF transcription factor family. AP2 subfamily.</text>
</comment>
<dbReference type="PANTHER" id="PTHR32467:SF118">
    <property type="entry name" value="ETHYLENE-RESPONSIVE TRANSCRIPTION FACTOR RAP2-7"/>
    <property type="match status" value="1"/>
</dbReference>
<feature type="compositionally biased region" description="Polar residues" evidence="8">
    <location>
        <begin position="26"/>
        <end position="35"/>
    </location>
</feature>
<evidence type="ECO:0000313" key="10">
    <source>
        <dbReference type="EMBL" id="CAD1828776.1"/>
    </source>
</evidence>
<evidence type="ECO:0000256" key="1">
    <source>
        <dbReference type="ARBA" id="ARBA00004123"/>
    </source>
</evidence>
<keyword evidence="2" id="KW-0677">Repeat</keyword>
<dbReference type="GO" id="GO:0003700">
    <property type="term" value="F:DNA-binding transcription factor activity"/>
    <property type="evidence" value="ECO:0007669"/>
    <property type="project" value="InterPro"/>
</dbReference>
<dbReference type="PANTHER" id="PTHR32467">
    <property type="entry name" value="AP2-LIKE ETHYLENE-RESPONSIVE TRANSCRIPTION FACTOR"/>
    <property type="match status" value="1"/>
</dbReference>
<dbReference type="FunFam" id="3.30.730.10:FF:000002">
    <property type="entry name" value="AP2-like ethylene-responsive transcription factor"/>
    <property type="match status" value="1"/>
</dbReference>
<dbReference type="Pfam" id="PF00847">
    <property type="entry name" value="AP2"/>
    <property type="match status" value="1"/>
</dbReference>
<name>A0A6V7PE05_ANACO</name>
<dbReference type="EMBL" id="LR862147">
    <property type="protein sequence ID" value="CAD1828776.1"/>
    <property type="molecule type" value="Genomic_DNA"/>
</dbReference>
<evidence type="ECO:0000256" key="5">
    <source>
        <dbReference type="ARBA" id="ARBA00023163"/>
    </source>
</evidence>
<dbReference type="PRINTS" id="PR00367">
    <property type="entry name" value="ETHRSPELEMNT"/>
</dbReference>
<evidence type="ECO:0000256" key="2">
    <source>
        <dbReference type="ARBA" id="ARBA00022737"/>
    </source>
</evidence>
<proteinExistence type="inferred from homology"/>
<evidence type="ECO:0000259" key="9">
    <source>
        <dbReference type="PROSITE" id="PS51032"/>
    </source>
</evidence>
<evidence type="ECO:0000256" key="3">
    <source>
        <dbReference type="ARBA" id="ARBA00023015"/>
    </source>
</evidence>